<dbReference type="EMBL" id="JARGDH010000003">
    <property type="protein sequence ID" value="KAL0273195.1"/>
    <property type="molecule type" value="Genomic_DNA"/>
</dbReference>
<evidence type="ECO:0000256" key="4">
    <source>
        <dbReference type="ARBA" id="ARBA00023157"/>
    </source>
</evidence>
<evidence type="ECO:0000256" key="5">
    <source>
        <dbReference type="SAM" id="MobiDB-lite"/>
    </source>
</evidence>
<dbReference type="InterPro" id="IPR050541">
    <property type="entry name" value="LRR_TM_domain-containing"/>
</dbReference>
<gene>
    <name evidence="7" type="ORF">PYX00_005929</name>
</gene>
<dbReference type="SMART" id="SM00409">
    <property type="entry name" value="IG"/>
    <property type="match status" value="1"/>
</dbReference>
<dbReference type="InterPro" id="IPR003599">
    <property type="entry name" value="Ig_sub"/>
</dbReference>
<dbReference type="EMBL" id="JARGDH010000003">
    <property type="protein sequence ID" value="KAL0273197.1"/>
    <property type="molecule type" value="Genomic_DNA"/>
</dbReference>
<dbReference type="InterPro" id="IPR007110">
    <property type="entry name" value="Ig-like_dom"/>
</dbReference>
<feature type="domain" description="Ig-like" evidence="6">
    <location>
        <begin position="496"/>
        <end position="611"/>
    </location>
</feature>
<dbReference type="EMBL" id="JARGDH010000003">
    <property type="protein sequence ID" value="KAL0273196.1"/>
    <property type="molecule type" value="Genomic_DNA"/>
</dbReference>
<evidence type="ECO:0000259" key="6">
    <source>
        <dbReference type="PROSITE" id="PS50835"/>
    </source>
</evidence>
<evidence type="ECO:0000256" key="2">
    <source>
        <dbReference type="ARBA" id="ARBA00022729"/>
    </source>
</evidence>
<sequence length="971" mass="111798">MRNSSNSNKKSDFLTLFLRNLNSKCPQYIILSLLMVLILQVTCYVPQDLHDGAEVIGVNGELSPSRDENRYVTININDNNSAVRAKRREEDSPPCPESCRCASRSSVECRNATYDSVRTRLWSGIERLAMTAVLERTLDSTTFRFADTLVRINWTESGIRQLEENAFGHLPLIELDLSRNLIDRIASESFAGLRNLRRLDLSENELRDLPHDAFRDLDRLEYLSLSRNNFQTLPFGLFVPQKQHLATVDLSYNQLITLQPDFFEPTPRIATLHLNNNQIHRLPINTFSELHHLQYLDLSNNSLNDIQRNIFHKLTNLRLLNLSRNNIVRINANSFRNMNNLRVLNLDSNPLRKLTSKVFETCINLDKLSISNTSIHHLTDTNFEGIRNLRHLRLEDNAHLEKLDRFLFEPTPNLEEISLKNSNVSHLPESLKGLEKLNTLVLDSNPLICDCQMLWMTAFAKNHSTDLGLGELTCRQDGISVPTNLLRTLRSLNCQPPVMVNRSEAKMYRLQSEAYLECSFKGSPHPSITWVTPTLQVFHYNPDPANANIFSDHPPVHRADDASLTAVEEPRMEVLDNGTLHIKDVQRDDAGVYTCMASNPLANVTTKVTVYIDPIFLHDIKMNSLLFGLLSATGFLFLTLFIQFLQYVCSRCRCWCECCHKDSSPRAKQIYQMLDNVENYKKQQLDRLRENYTQQVHRIKDNCAQQLEWIRDSYQGQVKHLKDFRDFGTNQLTALRDQYYDQVKRVRDYSNGQLNWVRENYVFQRNRIRKFSAHQVLRLRESYKYQQQTLNKLLENLPSLYVENCRTGSCARADSIYFESETDFQAAGENKVSQAVSPNTETNGSEDTQSHVSLYYTPTDRSEPQSPRNSPARYAPLTDNIELRQKLVKSHDAPLSSEALSREMEKFLREDGDKAESEKIAQKKPKESIEPLKSPYYTPQTKTEMTNGDAGHPEPNTISAVDVVIENDELR</sequence>
<dbReference type="InterPro" id="IPR003591">
    <property type="entry name" value="Leu-rich_rpt_typical-subtyp"/>
</dbReference>
<feature type="region of interest" description="Disordered" evidence="5">
    <location>
        <begin position="907"/>
        <end position="971"/>
    </location>
</feature>
<dbReference type="InterPro" id="IPR003598">
    <property type="entry name" value="Ig_sub2"/>
</dbReference>
<name>A0AAW2HV63_9NEOP</name>
<dbReference type="Pfam" id="PF13855">
    <property type="entry name" value="LRR_8"/>
    <property type="match status" value="3"/>
</dbReference>
<evidence type="ECO:0000256" key="1">
    <source>
        <dbReference type="ARBA" id="ARBA00022614"/>
    </source>
</evidence>
<feature type="region of interest" description="Disordered" evidence="5">
    <location>
        <begin position="857"/>
        <end position="876"/>
    </location>
</feature>
<evidence type="ECO:0000313" key="7">
    <source>
        <dbReference type="EMBL" id="KAL0273198.1"/>
    </source>
</evidence>
<reference evidence="7" key="1">
    <citation type="journal article" date="2024" name="Gigascience">
        <title>Chromosome-level genome of the poultry shaft louse Menopon gallinae provides insight into the host-switching and adaptive evolution of parasitic lice.</title>
        <authorList>
            <person name="Xu Y."/>
            <person name="Ma L."/>
            <person name="Liu S."/>
            <person name="Liang Y."/>
            <person name="Liu Q."/>
            <person name="He Z."/>
            <person name="Tian L."/>
            <person name="Duan Y."/>
            <person name="Cai W."/>
            <person name="Li H."/>
            <person name="Song F."/>
        </authorList>
    </citation>
    <scope>NUCLEOTIDE SEQUENCE</scope>
    <source>
        <strain evidence="7">Cailab_2023a</strain>
    </source>
</reference>
<dbReference type="GO" id="GO:0005886">
    <property type="term" value="C:plasma membrane"/>
    <property type="evidence" value="ECO:0007669"/>
    <property type="project" value="TreeGrafter"/>
</dbReference>
<feature type="compositionally biased region" description="Basic and acidic residues" evidence="5">
    <location>
        <begin position="907"/>
        <end position="930"/>
    </location>
</feature>
<dbReference type="PRINTS" id="PR00019">
    <property type="entry name" value="LEURICHRPT"/>
</dbReference>
<dbReference type="InterPro" id="IPR001611">
    <property type="entry name" value="Leu-rich_rpt"/>
</dbReference>
<dbReference type="SMART" id="SM00408">
    <property type="entry name" value="IGc2"/>
    <property type="match status" value="1"/>
</dbReference>
<comment type="caution">
    <text evidence="7">The sequence shown here is derived from an EMBL/GenBank/DDBJ whole genome shotgun (WGS) entry which is preliminary data.</text>
</comment>
<feature type="region of interest" description="Disordered" evidence="5">
    <location>
        <begin position="832"/>
        <end position="851"/>
    </location>
</feature>
<dbReference type="FunFam" id="3.80.10.10:FF:001164">
    <property type="entry name" value="GH01279p"/>
    <property type="match status" value="1"/>
</dbReference>
<accession>A0AAW2HV63</accession>
<evidence type="ECO:0000256" key="3">
    <source>
        <dbReference type="ARBA" id="ARBA00022737"/>
    </source>
</evidence>
<dbReference type="InterPro" id="IPR032675">
    <property type="entry name" value="LRR_dom_sf"/>
</dbReference>
<dbReference type="SUPFAM" id="SSF48726">
    <property type="entry name" value="Immunoglobulin"/>
    <property type="match status" value="1"/>
</dbReference>
<protein>
    <recommendedName>
        <fullName evidence="6">Ig-like domain-containing protein</fullName>
    </recommendedName>
</protein>
<dbReference type="Pfam" id="PF13927">
    <property type="entry name" value="Ig_3"/>
    <property type="match status" value="1"/>
</dbReference>
<keyword evidence="3" id="KW-0677">Repeat</keyword>
<keyword evidence="4" id="KW-1015">Disulfide bond</keyword>
<dbReference type="Gene3D" id="3.80.10.10">
    <property type="entry name" value="Ribonuclease Inhibitor"/>
    <property type="match status" value="3"/>
</dbReference>
<dbReference type="Gene3D" id="2.60.40.10">
    <property type="entry name" value="Immunoglobulins"/>
    <property type="match status" value="1"/>
</dbReference>
<dbReference type="EMBL" id="JARGDH010000003">
    <property type="protein sequence ID" value="KAL0273198.1"/>
    <property type="molecule type" value="Genomic_DNA"/>
</dbReference>
<dbReference type="PROSITE" id="PS50835">
    <property type="entry name" value="IG_LIKE"/>
    <property type="match status" value="1"/>
</dbReference>
<dbReference type="InterPro" id="IPR036179">
    <property type="entry name" value="Ig-like_dom_sf"/>
</dbReference>
<dbReference type="SUPFAM" id="SSF52058">
    <property type="entry name" value="L domain-like"/>
    <property type="match status" value="1"/>
</dbReference>
<dbReference type="InterPro" id="IPR013783">
    <property type="entry name" value="Ig-like_fold"/>
</dbReference>
<dbReference type="PANTHER" id="PTHR24369">
    <property type="entry name" value="ANTIGEN BSP, PUTATIVE-RELATED"/>
    <property type="match status" value="1"/>
</dbReference>
<dbReference type="PROSITE" id="PS51450">
    <property type="entry name" value="LRR"/>
    <property type="match status" value="4"/>
</dbReference>
<dbReference type="PANTHER" id="PTHR24369:SF210">
    <property type="entry name" value="CHAOPTIN-RELATED"/>
    <property type="match status" value="1"/>
</dbReference>
<keyword evidence="1" id="KW-0433">Leucine-rich repeat</keyword>
<dbReference type="AlphaFoldDB" id="A0AAW2HV63"/>
<dbReference type="SMART" id="SM00369">
    <property type="entry name" value="LRR_TYP"/>
    <property type="match status" value="9"/>
</dbReference>
<keyword evidence="2" id="KW-0732">Signal</keyword>
<dbReference type="CDD" id="cd00096">
    <property type="entry name" value="Ig"/>
    <property type="match status" value="1"/>
</dbReference>
<proteinExistence type="predicted"/>
<feature type="compositionally biased region" description="Polar residues" evidence="5">
    <location>
        <begin position="937"/>
        <end position="946"/>
    </location>
</feature>
<organism evidence="7">
    <name type="scientific">Menopon gallinae</name>
    <name type="common">poultry shaft louse</name>
    <dbReference type="NCBI Taxonomy" id="328185"/>
    <lineage>
        <taxon>Eukaryota</taxon>
        <taxon>Metazoa</taxon>
        <taxon>Ecdysozoa</taxon>
        <taxon>Arthropoda</taxon>
        <taxon>Hexapoda</taxon>
        <taxon>Insecta</taxon>
        <taxon>Pterygota</taxon>
        <taxon>Neoptera</taxon>
        <taxon>Paraneoptera</taxon>
        <taxon>Psocodea</taxon>
        <taxon>Troctomorpha</taxon>
        <taxon>Phthiraptera</taxon>
        <taxon>Amblycera</taxon>
        <taxon>Menoponidae</taxon>
        <taxon>Menopon</taxon>
    </lineage>
</organism>